<proteinExistence type="predicted"/>
<dbReference type="Proteomes" id="UP001057452">
    <property type="component" value="Chromosome 18"/>
</dbReference>
<comment type="caution">
    <text evidence="1">The sequence shown here is derived from an EMBL/GenBank/DDBJ whole genome shotgun (WGS) entry which is preliminary data.</text>
</comment>
<accession>A0ACB9W6B8</accession>
<reference evidence="1" key="1">
    <citation type="submission" date="2022-05" db="EMBL/GenBank/DDBJ databases">
        <title>Chromosome-level genome of Chaenocephalus aceratus.</title>
        <authorList>
            <person name="Park H."/>
        </authorList>
    </citation>
    <scope>NUCLEOTIDE SEQUENCE</scope>
    <source>
        <strain evidence="1">KU_202001</strain>
    </source>
</reference>
<evidence type="ECO:0000313" key="1">
    <source>
        <dbReference type="EMBL" id="KAI4808661.1"/>
    </source>
</evidence>
<evidence type="ECO:0000313" key="2">
    <source>
        <dbReference type="Proteomes" id="UP001057452"/>
    </source>
</evidence>
<organism evidence="1 2">
    <name type="scientific">Chaenocephalus aceratus</name>
    <name type="common">Blackfin icefish</name>
    <name type="synonym">Chaenichthys aceratus</name>
    <dbReference type="NCBI Taxonomy" id="36190"/>
    <lineage>
        <taxon>Eukaryota</taxon>
        <taxon>Metazoa</taxon>
        <taxon>Chordata</taxon>
        <taxon>Craniata</taxon>
        <taxon>Vertebrata</taxon>
        <taxon>Euteleostomi</taxon>
        <taxon>Actinopterygii</taxon>
        <taxon>Neopterygii</taxon>
        <taxon>Teleostei</taxon>
        <taxon>Neoteleostei</taxon>
        <taxon>Acanthomorphata</taxon>
        <taxon>Eupercaria</taxon>
        <taxon>Perciformes</taxon>
        <taxon>Notothenioidei</taxon>
        <taxon>Channichthyidae</taxon>
        <taxon>Chaenocephalus</taxon>
    </lineage>
</organism>
<sequence>TSNQSEHTATNSLRVSSLCCSVCVTFKKLTGQVEAVNVNKVTLCDLCPRPKYVTPLTSCLSAWFYPGPDSAQGRSPGGSGEEAQQRREQDQHLTARIHHGSASVLVQDGAGGPEYCPVYRVRIKLKPRSYPGRSVPRCRVLVPLIQKKTSA</sequence>
<feature type="non-terminal residue" evidence="1">
    <location>
        <position position="151"/>
    </location>
</feature>
<name>A0ACB9W6B8_CHAAC</name>
<keyword evidence="2" id="KW-1185">Reference proteome</keyword>
<feature type="non-terminal residue" evidence="1">
    <location>
        <position position="1"/>
    </location>
</feature>
<dbReference type="EMBL" id="CM043802">
    <property type="protein sequence ID" value="KAI4808661.1"/>
    <property type="molecule type" value="Genomic_DNA"/>
</dbReference>
<protein>
    <submittedName>
        <fullName evidence="1">Uncharacterized protein</fullName>
    </submittedName>
</protein>
<gene>
    <name evidence="1" type="ORF">KUCAC02_000709</name>
</gene>